<gene>
    <name evidence="2" type="ORF">O0V09_07550</name>
</gene>
<dbReference type="SUPFAM" id="SSF51182">
    <property type="entry name" value="RmlC-like cupins"/>
    <property type="match status" value="1"/>
</dbReference>
<organism evidence="2 3">
    <name type="scientific">Dasania phycosphaerae</name>
    <dbReference type="NCBI Taxonomy" id="2950436"/>
    <lineage>
        <taxon>Bacteria</taxon>
        <taxon>Pseudomonadati</taxon>
        <taxon>Pseudomonadota</taxon>
        <taxon>Gammaproteobacteria</taxon>
        <taxon>Cellvibrionales</taxon>
        <taxon>Spongiibacteraceae</taxon>
        <taxon>Dasania</taxon>
    </lineage>
</organism>
<dbReference type="InterPro" id="IPR014710">
    <property type="entry name" value="RmlC-like_jellyroll"/>
</dbReference>
<keyword evidence="3" id="KW-1185">Reference proteome</keyword>
<dbReference type="InterPro" id="IPR011051">
    <property type="entry name" value="RmlC_Cupin_sf"/>
</dbReference>
<dbReference type="Proteomes" id="UP001069090">
    <property type="component" value="Unassembled WGS sequence"/>
</dbReference>
<reference evidence="2 3" key="1">
    <citation type="submission" date="2022-12" db="EMBL/GenBank/DDBJ databases">
        <title>Dasania phycosphaerae sp. nov., isolated from particulate material of the south coast of Korea.</title>
        <authorList>
            <person name="Jiang Y."/>
        </authorList>
    </citation>
    <scope>NUCLEOTIDE SEQUENCE [LARGE SCALE GENOMIC DNA]</scope>
    <source>
        <strain evidence="2 3">GY-19</strain>
    </source>
</reference>
<protein>
    <submittedName>
        <fullName evidence="2">Cupin domain-containing protein</fullName>
    </submittedName>
</protein>
<accession>A0A9J6RLG8</accession>
<dbReference type="RefSeq" id="WP_258331199.1">
    <property type="nucleotide sequence ID" value="NZ_JAPTGG010000005.1"/>
</dbReference>
<dbReference type="AlphaFoldDB" id="A0A9J6RLG8"/>
<dbReference type="Pfam" id="PF07883">
    <property type="entry name" value="Cupin_2"/>
    <property type="match status" value="1"/>
</dbReference>
<dbReference type="CDD" id="cd06982">
    <property type="entry name" value="cupin_BauB-like"/>
    <property type="match status" value="1"/>
</dbReference>
<evidence type="ECO:0000313" key="3">
    <source>
        <dbReference type="Proteomes" id="UP001069090"/>
    </source>
</evidence>
<evidence type="ECO:0000313" key="2">
    <source>
        <dbReference type="EMBL" id="MCZ0865048.1"/>
    </source>
</evidence>
<dbReference type="InterPro" id="IPR013096">
    <property type="entry name" value="Cupin_2"/>
</dbReference>
<comment type="caution">
    <text evidence="2">The sequence shown here is derived from an EMBL/GenBank/DDBJ whole genome shotgun (WGS) entry which is preliminary data.</text>
</comment>
<feature type="domain" description="Cupin type-2" evidence="1">
    <location>
        <begin position="23"/>
        <end position="93"/>
    </location>
</feature>
<sequence length="96" mass="10819">MCNKNAAAQGLLQIENDRVIVTEWCFPPKGETGWHKHAYDYVVIPEQDGQLKIVTAEGESYAQLTAGQSYYRPAGIEHNVINANDYDFAFVEVELK</sequence>
<proteinExistence type="predicted"/>
<name>A0A9J6RLG8_9GAMM</name>
<dbReference type="EMBL" id="JAPTGG010000005">
    <property type="protein sequence ID" value="MCZ0865048.1"/>
    <property type="molecule type" value="Genomic_DNA"/>
</dbReference>
<evidence type="ECO:0000259" key="1">
    <source>
        <dbReference type="Pfam" id="PF07883"/>
    </source>
</evidence>
<dbReference type="Gene3D" id="2.60.120.10">
    <property type="entry name" value="Jelly Rolls"/>
    <property type="match status" value="1"/>
</dbReference>